<dbReference type="KEGG" id="afri:E3E15_02815"/>
<dbReference type="EMBL" id="CP038017">
    <property type="protein sequence ID" value="QIV94344.1"/>
    <property type="molecule type" value="Genomic_DNA"/>
</dbReference>
<organism evidence="9 10">
    <name type="scientific">Allofrancisella frigidaquae</name>
    <dbReference type="NCBI Taxonomy" id="1085644"/>
    <lineage>
        <taxon>Bacteria</taxon>
        <taxon>Pseudomonadati</taxon>
        <taxon>Pseudomonadota</taxon>
        <taxon>Gammaproteobacteria</taxon>
        <taxon>Thiotrichales</taxon>
        <taxon>Francisellaceae</taxon>
        <taxon>Allofrancisella</taxon>
    </lineage>
</organism>
<evidence type="ECO:0000256" key="3">
    <source>
        <dbReference type="ARBA" id="ARBA00023110"/>
    </source>
</evidence>
<keyword evidence="3 5" id="KW-0697">Rotamase</keyword>
<comment type="catalytic activity">
    <reaction evidence="1 5 6">
        <text>[protein]-peptidylproline (omega=180) = [protein]-peptidylproline (omega=0)</text>
        <dbReference type="Rhea" id="RHEA:16237"/>
        <dbReference type="Rhea" id="RHEA-COMP:10747"/>
        <dbReference type="Rhea" id="RHEA-COMP:10748"/>
        <dbReference type="ChEBI" id="CHEBI:83833"/>
        <dbReference type="ChEBI" id="CHEBI:83834"/>
        <dbReference type="EC" id="5.2.1.8"/>
    </reaction>
</comment>
<dbReference type="AlphaFoldDB" id="A0A6M3HSW5"/>
<feature type="region of interest" description="Disordered" evidence="7">
    <location>
        <begin position="24"/>
        <end position="47"/>
    </location>
</feature>
<gene>
    <name evidence="9" type="ORF">E3E15_02815</name>
</gene>
<accession>A0A6M3HSW5</accession>
<dbReference type="Gene3D" id="3.10.50.40">
    <property type="match status" value="1"/>
</dbReference>
<keyword evidence="10" id="KW-1185">Reference proteome</keyword>
<dbReference type="PROSITE" id="PS51257">
    <property type="entry name" value="PROKAR_LIPOPROTEIN"/>
    <property type="match status" value="1"/>
</dbReference>
<evidence type="ECO:0000256" key="4">
    <source>
        <dbReference type="ARBA" id="ARBA00023235"/>
    </source>
</evidence>
<comment type="similarity">
    <text evidence="2 6">Belongs to the FKBP-type PPIase family.</text>
</comment>
<dbReference type="PANTHER" id="PTHR43811">
    <property type="entry name" value="FKBP-TYPE PEPTIDYL-PROLYL CIS-TRANS ISOMERASE FKPA"/>
    <property type="match status" value="1"/>
</dbReference>
<evidence type="ECO:0000256" key="6">
    <source>
        <dbReference type="RuleBase" id="RU003915"/>
    </source>
</evidence>
<dbReference type="InterPro" id="IPR001179">
    <property type="entry name" value="PPIase_FKBP_dom"/>
</dbReference>
<reference evidence="9 10" key="1">
    <citation type="submission" date="2019-03" db="EMBL/GenBank/DDBJ databases">
        <title>Complete Genome Sequence of Allofrancisella frigidaquae Strain SYSU 10HL1970 Isolated from Water-Cooling Systems in China.</title>
        <authorList>
            <person name="Ohrman C."/>
            <person name="Uneklint I."/>
            <person name="Sjodin A."/>
        </authorList>
    </citation>
    <scope>NUCLEOTIDE SEQUENCE [LARGE SCALE GENOMIC DNA]</scope>
    <source>
        <strain evidence="9 10">SYSU 10HL1970</strain>
    </source>
</reference>
<dbReference type="Proteomes" id="UP000503320">
    <property type="component" value="Chromosome"/>
</dbReference>
<dbReference type="EC" id="5.2.1.8" evidence="6"/>
<dbReference type="RefSeq" id="WP_172106511.1">
    <property type="nucleotide sequence ID" value="NZ_CP038017.1"/>
</dbReference>
<sequence length="279" mass="30363">MKLKKIVTIISYSLIGLTISSCSTTSSNDTSTVEQTDKTAPSVTVSPKDTTLPTAKVTVKQVKPITLEMPANASYTVGYQIGSGIAKQDFILNDEQTIAGFKDAMANKKPKLSEEQIQENIDSLKDKIIKRQLGVAKENQTNSSAFIEQISKMNNIIKVNDDVYYQIVKQGNGKKPNSDSQVTIAYKGTTPIVAYRKDNSKLDSVKQAKLIGPTFDSSDNATFPLTNLIQCWKDAIPEIPVGSTIILYCAPKVAYGSRAPAAIGPNQALSFEITLKDFK</sequence>
<name>A0A6M3HSW5_9GAMM</name>
<evidence type="ECO:0000256" key="2">
    <source>
        <dbReference type="ARBA" id="ARBA00006577"/>
    </source>
</evidence>
<evidence type="ECO:0000256" key="5">
    <source>
        <dbReference type="PROSITE-ProRule" id="PRU00277"/>
    </source>
</evidence>
<dbReference type="InterPro" id="IPR046357">
    <property type="entry name" value="PPIase_dom_sf"/>
</dbReference>
<dbReference type="InterPro" id="IPR000774">
    <property type="entry name" value="PPIase_FKBP_N"/>
</dbReference>
<protein>
    <recommendedName>
        <fullName evidence="6">Peptidyl-prolyl cis-trans isomerase</fullName>
        <ecNumber evidence="6">5.2.1.8</ecNumber>
    </recommendedName>
</protein>
<proteinExistence type="inferred from homology"/>
<evidence type="ECO:0000313" key="10">
    <source>
        <dbReference type="Proteomes" id="UP000503320"/>
    </source>
</evidence>
<feature type="compositionally biased region" description="Polar residues" evidence="7">
    <location>
        <begin position="38"/>
        <end position="47"/>
    </location>
</feature>
<dbReference type="Gene3D" id="1.10.287.460">
    <property type="entry name" value="Peptidyl-prolyl cis-trans isomerase, FKBP-type, N-terminal domain"/>
    <property type="match status" value="1"/>
</dbReference>
<dbReference type="PROSITE" id="PS50059">
    <property type="entry name" value="FKBP_PPIASE"/>
    <property type="match status" value="1"/>
</dbReference>
<evidence type="ECO:0000259" key="8">
    <source>
        <dbReference type="PROSITE" id="PS50059"/>
    </source>
</evidence>
<feature type="domain" description="PPIase FKBP-type" evidence="8">
    <location>
        <begin position="179"/>
        <end position="279"/>
    </location>
</feature>
<dbReference type="SUPFAM" id="SSF54534">
    <property type="entry name" value="FKBP-like"/>
    <property type="match status" value="1"/>
</dbReference>
<keyword evidence="4 5" id="KW-0413">Isomerase</keyword>
<dbReference type="Pfam" id="PF00254">
    <property type="entry name" value="FKBP_C"/>
    <property type="match status" value="1"/>
</dbReference>
<dbReference type="Pfam" id="PF01346">
    <property type="entry name" value="FKBP_N"/>
    <property type="match status" value="1"/>
</dbReference>
<evidence type="ECO:0000313" key="9">
    <source>
        <dbReference type="EMBL" id="QIV94344.1"/>
    </source>
</evidence>
<dbReference type="PANTHER" id="PTHR43811:SF19">
    <property type="entry name" value="39 KDA FK506-BINDING NUCLEAR PROTEIN"/>
    <property type="match status" value="1"/>
</dbReference>
<dbReference type="GO" id="GO:0006457">
    <property type="term" value="P:protein folding"/>
    <property type="evidence" value="ECO:0007669"/>
    <property type="project" value="InterPro"/>
</dbReference>
<dbReference type="InterPro" id="IPR036944">
    <property type="entry name" value="PPIase_FKBP_N_sf"/>
</dbReference>
<evidence type="ECO:0000256" key="1">
    <source>
        <dbReference type="ARBA" id="ARBA00000971"/>
    </source>
</evidence>
<evidence type="ECO:0000256" key="7">
    <source>
        <dbReference type="SAM" id="MobiDB-lite"/>
    </source>
</evidence>
<dbReference type="GO" id="GO:0003755">
    <property type="term" value="F:peptidyl-prolyl cis-trans isomerase activity"/>
    <property type="evidence" value="ECO:0007669"/>
    <property type="project" value="UniProtKB-UniRule"/>
</dbReference>